<accession>A0ABU0DE92</accession>
<dbReference type="Proteomes" id="UP001238467">
    <property type="component" value="Unassembled WGS sequence"/>
</dbReference>
<proteinExistence type="predicted"/>
<keyword evidence="2" id="KW-1185">Reference proteome</keyword>
<name>A0ABU0DE92_9HYPH</name>
<gene>
    <name evidence="1" type="ORF">J2S76_001162</name>
</gene>
<evidence type="ECO:0000313" key="2">
    <source>
        <dbReference type="Proteomes" id="UP001238467"/>
    </source>
</evidence>
<dbReference type="RefSeq" id="WP_307058399.1">
    <property type="nucleotide sequence ID" value="NZ_JAUSUH010000002.1"/>
</dbReference>
<sequence length="116" mass="12101">MSSIDLGLIPTAELAAELTRRFSAAAECDVARVASDDVGMVLAHAIRLLAERAQQGLPPCTFPGNNTLSATDAVIACTALLESVELAVFELAAWQAVSNIGSSRLARPLPVTEPGR</sequence>
<comment type="caution">
    <text evidence="1">The sequence shown here is derived from an EMBL/GenBank/DDBJ whole genome shotgun (WGS) entry which is preliminary data.</text>
</comment>
<organism evidence="1 2">
    <name type="scientific">Ancylobacter vacuolatus</name>
    <dbReference type="NCBI Taxonomy" id="223389"/>
    <lineage>
        <taxon>Bacteria</taxon>
        <taxon>Pseudomonadati</taxon>
        <taxon>Pseudomonadota</taxon>
        <taxon>Alphaproteobacteria</taxon>
        <taxon>Hyphomicrobiales</taxon>
        <taxon>Xanthobacteraceae</taxon>
        <taxon>Ancylobacter</taxon>
    </lineage>
</organism>
<protein>
    <submittedName>
        <fullName evidence="1">Uncharacterized protein</fullName>
    </submittedName>
</protein>
<reference evidence="1 2" key="1">
    <citation type="submission" date="2023-07" db="EMBL/GenBank/DDBJ databases">
        <title>Genomic Encyclopedia of Type Strains, Phase IV (KMG-IV): sequencing the most valuable type-strain genomes for metagenomic binning, comparative biology and taxonomic classification.</title>
        <authorList>
            <person name="Goeker M."/>
        </authorList>
    </citation>
    <scope>NUCLEOTIDE SEQUENCE [LARGE SCALE GENOMIC DNA]</scope>
    <source>
        <strain evidence="1 2">DSM 1277</strain>
    </source>
</reference>
<dbReference type="EMBL" id="JAUSUH010000002">
    <property type="protein sequence ID" value="MDQ0346745.1"/>
    <property type="molecule type" value="Genomic_DNA"/>
</dbReference>
<evidence type="ECO:0000313" key="1">
    <source>
        <dbReference type="EMBL" id="MDQ0346745.1"/>
    </source>
</evidence>